<evidence type="ECO:0000313" key="3">
    <source>
        <dbReference type="Proteomes" id="UP000222564"/>
    </source>
</evidence>
<feature type="domain" description="DUF1540" evidence="1">
    <location>
        <begin position="3"/>
        <end position="40"/>
    </location>
</feature>
<accession>A0A2C6M8Z8</accession>
<sequence>MVCIVESCKYWVNGNLCEANAIKVTGRSADECQDTNCATFEIRQ</sequence>
<proteinExistence type="predicted"/>
<dbReference type="EMBL" id="AWQQ01000042">
    <property type="protein sequence ID" value="PHJ38767.1"/>
    <property type="molecule type" value="Genomic_DNA"/>
</dbReference>
<reference evidence="2 3" key="1">
    <citation type="submission" date="2013-09" db="EMBL/GenBank/DDBJ databases">
        <title>Biodegradation of hydrocarbons in the deep terrestrial subsurface : characterization of a microbial consortium composed of two Desulfotomaculum species originating from a deep geological formation.</title>
        <authorList>
            <person name="Aullo T."/>
            <person name="Berlendis S."/>
            <person name="Lascourreges J.-F."/>
            <person name="Dessort D."/>
            <person name="Saint-Laurent S."/>
            <person name="Schraauwers B."/>
            <person name="Mas J."/>
            <person name="Magot M."/>
            <person name="Ranchou-Peyruse A."/>
        </authorList>
    </citation>
    <scope>NUCLEOTIDE SEQUENCE [LARGE SCALE GENOMIC DNA]</scope>
    <source>
        <strain evidence="2 3">Bs107</strain>
    </source>
</reference>
<evidence type="ECO:0000313" key="2">
    <source>
        <dbReference type="EMBL" id="PHJ38767.1"/>
    </source>
</evidence>
<comment type="caution">
    <text evidence="2">The sequence shown here is derived from an EMBL/GenBank/DDBJ whole genome shotgun (WGS) entry which is preliminary data.</text>
</comment>
<dbReference type="AlphaFoldDB" id="A0A2C6M8Z8"/>
<dbReference type="Pfam" id="PF07561">
    <property type="entry name" value="DUF1540"/>
    <property type="match status" value="1"/>
</dbReference>
<protein>
    <recommendedName>
        <fullName evidence="1">DUF1540 domain-containing protein</fullName>
    </recommendedName>
</protein>
<keyword evidence="3" id="KW-1185">Reference proteome</keyword>
<evidence type="ECO:0000259" key="1">
    <source>
        <dbReference type="Pfam" id="PF07561"/>
    </source>
</evidence>
<organism evidence="2 3">
    <name type="scientific">Desulforamulus profundi</name>
    <dbReference type="NCBI Taxonomy" id="1383067"/>
    <lineage>
        <taxon>Bacteria</taxon>
        <taxon>Bacillati</taxon>
        <taxon>Bacillota</taxon>
        <taxon>Clostridia</taxon>
        <taxon>Eubacteriales</taxon>
        <taxon>Peptococcaceae</taxon>
        <taxon>Desulforamulus</taxon>
    </lineage>
</organism>
<dbReference type="Proteomes" id="UP000222564">
    <property type="component" value="Unassembled WGS sequence"/>
</dbReference>
<dbReference type="InterPro" id="IPR011437">
    <property type="entry name" value="DUF1540"/>
</dbReference>
<gene>
    <name evidence="2" type="ORF">P378_06985</name>
</gene>
<name>A0A2C6M8Z8_9FIRM</name>